<feature type="domain" description="Cytidylate kinase" evidence="9">
    <location>
        <begin position="6"/>
        <end position="218"/>
    </location>
</feature>
<evidence type="ECO:0000256" key="7">
    <source>
        <dbReference type="ARBA" id="ARBA00048478"/>
    </source>
</evidence>
<reference evidence="10 11" key="1">
    <citation type="submission" date="2024-08" db="EMBL/GenBank/DDBJ databases">
        <title>Whole-genome sequencing of halo(alkali)philic microorganisms from hypersaline lakes.</title>
        <authorList>
            <person name="Sorokin D.Y."/>
            <person name="Merkel A.Y."/>
            <person name="Messina E."/>
            <person name="Yakimov M."/>
        </authorList>
    </citation>
    <scope>NUCLEOTIDE SEQUENCE [LARGE SCALE GENOMIC DNA]</scope>
    <source>
        <strain evidence="10 11">AB-hyl4</strain>
    </source>
</reference>
<comment type="caution">
    <text evidence="10">The sequence shown here is derived from an EMBL/GenBank/DDBJ whole genome shotgun (WGS) entry which is preliminary data.</text>
</comment>
<feature type="binding site" evidence="8">
    <location>
        <begin position="10"/>
        <end position="18"/>
    </location>
    <ligand>
        <name>ATP</name>
        <dbReference type="ChEBI" id="CHEBI:30616"/>
    </ligand>
</feature>
<evidence type="ECO:0000313" key="10">
    <source>
        <dbReference type="EMBL" id="MFA9477324.1"/>
    </source>
</evidence>
<dbReference type="CDD" id="cd02020">
    <property type="entry name" value="CMPK"/>
    <property type="match status" value="1"/>
</dbReference>
<keyword evidence="3 8" id="KW-0547">Nucleotide-binding</keyword>
<evidence type="ECO:0000256" key="8">
    <source>
        <dbReference type="HAMAP-Rule" id="MF_00238"/>
    </source>
</evidence>
<dbReference type="InterPro" id="IPR003136">
    <property type="entry name" value="Cytidylate_kin"/>
</dbReference>
<dbReference type="GO" id="GO:0016301">
    <property type="term" value="F:kinase activity"/>
    <property type="evidence" value="ECO:0007669"/>
    <property type="project" value="UniProtKB-KW"/>
</dbReference>
<evidence type="ECO:0000256" key="6">
    <source>
        <dbReference type="ARBA" id="ARBA00047615"/>
    </source>
</evidence>
<dbReference type="EMBL" id="JBGUBD010000002">
    <property type="protein sequence ID" value="MFA9477324.1"/>
    <property type="molecule type" value="Genomic_DNA"/>
</dbReference>
<dbReference type="EC" id="2.7.4.25" evidence="8"/>
<dbReference type="Proteomes" id="UP001575105">
    <property type="component" value="Unassembled WGS sequence"/>
</dbReference>
<keyword evidence="5 8" id="KW-0067">ATP-binding</keyword>
<evidence type="ECO:0000256" key="2">
    <source>
        <dbReference type="ARBA" id="ARBA00022679"/>
    </source>
</evidence>
<evidence type="ECO:0000256" key="4">
    <source>
        <dbReference type="ARBA" id="ARBA00022777"/>
    </source>
</evidence>
<evidence type="ECO:0000259" key="9">
    <source>
        <dbReference type="Pfam" id="PF02224"/>
    </source>
</evidence>
<organism evidence="10 11">
    <name type="scientific">Natronomicrosphaera hydrolytica</name>
    <dbReference type="NCBI Taxonomy" id="3242702"/>
    <lineage>
        <taxon>Bacteria</taxon>
        <taxon>Pseudomonadati</taxon>
        <taxon>Planctomycetota</taxon>
        <taxon>Phycisphaerae</taxon>
        <taxon>Phycisphaerales</taxon>
        <taxon>Phycisphaeraceae</taxon>
        <taxon>Natronomicrosphaera</taxon>
    </lineage>
</organism>
<keyword evidence="2 8" id="KW-0808">Transferase</keyword>
<keyword evidence="11" id="KW-1185">Reference proteome</keyword>
<proteinExistence type="inferred from homology"/>
<dbReference type="NCBIfam" id="TIGR00017">
    <property type="entry name" value="cmk"/>
    <property type="match status" value="1"/>
</dbReference>
<gene>
    <name evidence="8 10" type="primary">cmk</name>
    <name evidence="10" type="ORF">ACERK3_03335</name>
</gene>
<evidence type="ECO:0000256" key="3">
    <source>
        <dbReference type="ARBA" id="ARBA00022741"/>
    </source>
</evidence>
<dbReference type="HAMAP" id="MF_00238">
    <property type="entry name" value="Cytidyl_kinase_type1"/>
    <property type="match status" value="1"/>
</dbReference>
<comment type="catalytic activity">
    <reaction evidence="7 8">
        <text>CMP + ATP = CDP + ADP</text>
        <dbReference type="Rhea" id="RHEA:11600"/>
        <dbReference type="ChEBI" id="CHEBI:30616"/>
        <dbReference type="ChEBI" id="CHEBI:58069"/>
        <dbReference type="ChEBI" id="CHEBI:60377"/>
        <dbReference type="ChEBI" id="CHEBI:456216"/>
        <dbReference type="EC" id="2.7.4.25"/>
    </reaction>
</comment>
<evidence type="ECO:0000256" key="1">
    <source>
        <dbReference type="ARBA" id="ARBA00009427"/>
    </source>
</evidence>
<sequence>MQRLIVTLDGPAGSGKSTVARMLADRLGVEFLDTGAMYRGLTAKALDRGINPAEEGYAVVGLARNCDIRFDFGHSPPRLFIGSQDMTERLRDQHVTAHVSDVAALAGVRQVLVDAQRKVGAEHPRLVTEGRDQGSVVFPNADVKFYLDARAAVRAQRRADQIRASGRHADLEAIRDAIVARDHKDSTRADGPLICPEDAQRIDTSEMTLDEVVDLLERRVREAVEATA</sequence>
<keyword evidence="4 8" id="KW-0418">Kinase</keyword>
<comment type="similarity">
    <text evidence="1 8">Belongs to the cytidylate kinase family. Type 1 subfamily.</text>
</comment>
<protein>
    <recommendedName>
        <fullName evidence="8">Cytidylate kinase</fullName>
        <shortName evidence="8">CK</shortName>
        <ecNumber evidence="8">2.7.4.25</ecNumber>
    </recommendedName>
    <alternativeName>
        <fullName evidence="8">Cytidine monophosphate kinase</fullName>
        <shortName evidence="8">CMP kinase</shortName>
    </alternativeName>
</protein>
<dbReference type="InterPro" id="IPR027417">
    <property type="entry name" value="P-loop_NTPase"/>
</dbReference>
<dbReference type="Gene3D" id="3.40.50.300">
    <property type="entry name" value="P-loop containing nucleotide triphosphate hydrolases"/>
    <property type="match status" value="1"/>
</dbReference>
<dbReference type="Pfam" id="PF02224">
    <property type="entry name" value="Cytidylate_kin"/>
    <property type="match status" value="1"/>
</dbReference>
<dbReference type="InterPro" id="IPR011994">
    <property type="entry name" value="Cytidylate_kinase_dom"/>
</dbReference>
<keyword evidence="8" id="KW-0963">Cytoplasm</keyword>
<comment type="catalytic activity">
    <reaction evidence="6 8">
        <text>dCMP + ATP = dCDP + ADP</text>
        <dbReference type="Rhea" id="RHEA:25094"/>
        <dbReference type="ChEBI" id="CHEBI:30616"/>
        <dbReference type="ChEBI" id="CHEBI:57566"/>
        <dbReference type="ChEBI" id="CHEBI:58593"/>
        <dbReference type="ChEBI" id="CHEBI:456216"/>
        <dbReference type="EC" id="2.7.4.25"/>
    </reaction>
</comment>
<comment type="subcellular location">
    <subcellularLocation>
        <location evidence="8">Cytoplasm</location>
    </subcellularLocation>
</comment>
<evidence type="ECO:0000256" key="5">
    <source>
        <dbReference type="ARBA" id="ARBA00022840"/>
    </source>
</evidence>
<dbReference type="RefSeq" id="WP_425344249.1">
    <property type="nucleotide sequence ID" value="NZ_JBGUBD010000002.1"/>
</dbReference>
<dbReference type="SUPFAM" id="SSF52540">
    <property type="entry name" value="P-loop containing nucleoside triphosphate hydrolases"/>
    <property type="match status" value="1"/>
</dbReference>
<name>A0ABV4U4C0_9BACT</name>
<evidence type="ECO:0000313" key="11">
    <source>
        <dbReference type="Proteomes" id="UP001575105"/>
    </source>
</evidence>
<accession>A0ABV4U4C0</accession>